<evidence type="ECO:0000313" key="2">
    <source>
        <dbReference type="Proteomes" id="UP001497680"/>
    </source>
</evidence>
<dbReference type="EMBL" id="MU394322">
    <property type="protein sequence ID" value="KAI6085703.1"/>
    <property type="molecule type" value="Genomic_DNA"/>
</dbReference>
<organism evidence="1 2">
    <name type="scientific">Hypoxylon rubiginosum</name>
    <dbReference type="NCBI Taxonomy" id="110542"/>
    <lineage>
        <taxon>Eukaryota</taxon>
        <taxon>Fungi</taxon>
        <taxon>Dikarya</taxon>
        <taxon>Ascomycota</taxon>
        <taxon>Pezizomycotina</taxon>
        <taxon>Sordariomycetes</taxon>
        <taxon>Xylariomycetidae</taxon>
        <taxon>Xylariales</taxon>
        <taxon>Hypoxylaceae</taxon>
        <taxon>Hypoxylon</taxon>
    </lineage>
</organism>
<gene>
    <name evidence="1" type="ORF">F4821DRAFT_144474</name>
</gene>
<reference evidence="1 2" key="1">
    <citation type="journal article" date="2022" name="New Phytol.">
        <title>Ecological generalism drives hyperdiversity of secondary metabolite gene clusters in xylarialean endophytes.</title>
        <authorList>
            <person name="Franco M.E.E."/>
            <person name="Wisecaver J.H."/>
            <person name="Arnold A.E."/>
            <person name="Ju Y.M."/>
            <person name="Slot J.C."/>
            <person name="Ahrendt S."/>
            <person name="Moore L.P."/>
            <person name="Eastman K.E."/>
            <person name="Scott K."/>
            <person name="Konkel Z."/>
            <person name="Mondo S.J."/>
            <person name="Kuo A."/>
            <person name="Hayes R.D."/>
            <person name="Haridas S."/>
            <person name="Andreopoulos B."/>
            <person name="Riley R."/>
            <person name="LaButti K."/>
            <person name="Pangilinan J."/>
            <person name="Lipzen A."/>
            <person name="Amirebrahimi M."/>
            <person name="Yan J."/>
            <person name="Adam C."/>
            <person name="Keymanesh K."/>
            <person name="Ng V."/>
            <person name="Louie K."/>
            <person name="Northen T."/>
            <person name="Drula E."/>
            <person name="Henrissat B."/>
            <person name="Hsieh H.M."/>
            <person name="Youens-Clark K."/>
            <person name="Lutzoni F."/>
            <person name="Miadlikowska J."/>
            <person name="Eastwood D.C."/>
            <person name="Hamelin R.C."/>
            <person name="Grigoriev I.V."/>
            <person name="U'Ren J.M."/>
        </authorList>
    </citation>
    <scope>NUCLEOTIDE SEQUENCE [LARGE SCALE GENOMIC DNA]</scope>
    <source>
        <strain evidence="1 2">ER1909</strain>
    </source>
</reference>
<keyword evidence="2" id="KW-1185">Reference proteome</keyword>
<sequence length="315" mass="33764">MSSSIKVAVVGATGRTGKSVVDGLLASETNYDITALARPSTIDSAANAELKGRGIHVVAADLTGPKEDLVKVLTGIDVVISCIVFNRLGDQIPLAEAAKQAGVGRFVPCDFGTPAARGVMDLRDEKDDVLAAVQRLSLPYTVIDVGWWIENSAPELPSGKTDAAVNKALNFIPGDGMVPVAYTGLSDVGVYVAKIVADPRTLNKKVFVYTEVLTGNQVADLMDELSGEKSIRNYLPADEVLKTIASSKVALEQNPTDPDARFARLLHQYINCWGLRGDNTPEYAAYLGYLDGKELYPDIKGKTTREYFQGLLSGK</sequence>
<comment type="caution">
    <text evidence="1">The sequence shown here is derived from an EMBL/GenBank/DDBJ whole genome shotgun (WGS) entry which is preliminary data.</text>
</comment>
<name>A0ACC0CZG7_9PEZI</name>
<accession>A0ACC0CZG7</accession>
<proteinExistence type="predicted"/>
<protein>
    <submittedName>
        <fullName evidence="1">Isoflavone reductase family protein</fullName>
    </submittedName>
</protein>
<evidence type="ECO:0000313" key="1">
    <source>
        <dbReference type="EMBL" id="KAI6085703.1"/>
    </source>
</evidence>
<dbReference type="Proteomes" id="UP001497680">
    <property type="component" value="Unassembled WGS sequence"/>
</dbReference>